<proteinExistence type="predicted"/>
<accession>A0A3E1BJ10</accession>
<dbReference type="Proteomes" id="UP000256748">
    <property type="component" value="Unassembled WGS sequence"/>
</dbReference>
<dbReference type="GO" id="GO:0016787">
    <property type="term" value="F:hydrolase activity"/>
    <property type="evidence" value="ECO:0007669"/>
    <property type="project" value="UniProtKB-KW"/>
</dbReference>
<dbReference type="RefSeq" id="WP_064839170.1">
    <property type="nucleotide sequence ID" value="NZ_KZ859521.1"/>
</dbReference>
<dbReference type="SUPFAM" id="SSF53474">
    <property type="entry name" value="alpha/beta-Hydrolases"/>
    <property type="match status" value="1"/>
</dbReference>
<feature type="domain" description="Dienelactone hydrolase" evidence="1">
    <location>
        <begin position="4"/>
        <end position="192"/>
    </location>
</feature>
<dbReference type="InterPro" id="IPR002925">
    <property type="entry name" value="Dienelactn_hydro"/>
</dbReference>
<evidence type="ECO:0000313" key="2">
    <source>
        <dbReference type="EMBL" id="RFB93078.1"/>
    </source>
</evidence>
<comment type="caution">
    <text evidence="2">The sequence shown here is derived from an EMBL/GenBank/DDBJ whole genome shotgun (WGS) entry which is preliminary data.</text>
</comment>
<dbReference type="Gene3D" id="3.40.50.1820">
    <property type="entry name" value="alpha/beta hydrolase"/>
    <property type="match status" value="1"/>
</dbReference>
<gene>
    <name evidence="2" type="ORF">B5K10_14085</name>
</gene>
<dbReference type="PANTHER" id="PTHR46623:SF6">
    <property type="entry name" value="ALPHA_BETA-HYDROLASES SUPERFAMILY PROTEIN"/>
    <property type="match status" value="1"/>
</dbReference>
<dbReference type="AlphaFoldDB" id="A0A3E1BJ10"/>
<dbReference type="PANTHER" id="PTHR46623">
    <property type="entry name" value="CARBOXYMETHYLENEBUTENOLIDASE-RELATED"/>
    <property type="match status" value="1"/>
</dbReference>
<dbReference type="InterPro" id="IPR029058">
    <property type="entry name" value="AB_hydrolase_fold"/>
</dbReference>
<dbReference type="Pfam" id="PF01738">
    <property type="entry name" value="DLH"/>
    <property type="match status" value="1"/>
</dbReference>
<evidence type="ECO:0000259" key="1">
    <source>
        <dbReference type="Pfam" id="PF01738"/>
    </source>
</evidence>
<keyword evidence="2" id="KW-0378">Hydrolase</keyword>
<protein>
    <submittedName>
        <fullName evidence="2">Dienelactone hydrolase</fullName>
    </submittedName>
</protein>
<reference evidence="2 3" key="1">
    <citation type="submission" date="2017-03" db="EMBL/GenBank/DDBJ databases">
        <title>Genome analysis of Rhizobial strains effectives or ineffectives for nitrogen fixation isolated from bean seeds.</title>
        <authorList>
            <person name="Peralta H."/>
            <person name="Aguilar-Vera A."/>
            <person name="Mora Y."/>
            <person name="Vargas-Lagunas C."/>
            <person name="Girard L."/>
            <person name="Mora J."/>
        </authorList>
    </citation>
    <scope>NUCLEOTIDE SEQUENCE [LARGE SCALE GENOMIC DNA]</scope>
    <source>
        <strain evidence="2 3">CCGM5</strain>
    </source>
</reference>
<dbReference type="EMBL" id="NAOO01000017">
    <property type="protein sequence ID" value="RFB93078.1"/>
    <property type="molecule type" value="Genomic_DNA"/>
</dbReference>
<sequence length="193" mass="20865">MAEILLFHHAQGLTPGVCAFADEIRAAGHIVHTPDLFDGRIFPSIEEGLAHIGEIGFDAVRERGVRIADELPGELVYAGFSFGVLPAQKLAQTRRGARGALLFYSCLPISGEWAFGPWPDGVAVQIHGMNNDPIFAGEGDIDAAREIVAKVEDAELFLYPGDQHYFADSSLPSYDAEATALLTARVLAFLDRV</sequence>
<name>A0A3E1BJ10_RHILT</name>
<dbReference type="InterPro" id="IPR051049">
    <property type="entry name" value="Dienelactone_hydrolase-like"/>
</dbReference>
<organism evidence="2 3">
    <name type="scientific">Rhizobium leguminosarum bv. trifolii</name>
    <dbReference type="NCBI Taxonomy" id="386"/>
    <lineage>
        <taxon>Bacteria</taxon>
        <taxon>Pseudomonadati</taxon>
        <taxon>Pseudomonadota</taxon>
        <taxon>Alphaproteobacteria</taxon>
        <taxon>Hyphomicrobiales</taxon>
        <taxon>Rhizobiaceae</taxon>
        <taxon>Rhizobium/Agrobacterium group</taxon>
        <taxon>Rhizobium</taxon>
    </lineage>
</organism>
<evidence type="ECO:0000313" key="3">
    <source>
        <dbReference type="Proteomes" id="UP000256748"/>
    </source>
</evidence>